<reference evidence="2" key="1">
    <citation type="submission" date="2023-07" db="EMBL/GenBank/DDBJ databases">
        <title>Genome content predicts the carbon catabolic preferences of heterotrophic bacteria.</title>
        <authorList>
            <person name="Gralka M."/>
        </authorList>
    </citation>
    <scope>NUCLEOTIDE SEQUENCE</scope>
    <source>
        <strain evidence="2">I2M16</strain>
    </source>
</reference>
<dbReference type="InterPro" id="IPR013078">
    <property type="entry name" value="His_Pase_superF_clade-1"/>
</dbReference>
<evidence type="ECO:0000313" key="3">
    <source>
        <dbReference type="Proteomes" id="UP001169862"/>
    </source>
</evidence>
<proteinExistence type="predicted"/>
<gene>
    <name evidence="2" type="ORF">Q4490_11225</name>
</gene>
<evidence type="ECO:0000313" key="2">
    <source>
        <dbReference type="EMBL" id="MDO6454131.1"/>
    </source>
</evidence>
<sequence>MKASTPFHLTLIRHAKSSWDTPNTADYYRPLNTRGYNNLPEMTERIIQRNLRPSLCITSGATRAQATAKAVHRELRQAQPDLSLVLEDDLYEATPEALLRVIQRQDNQHQHLMLFGHNPGMHQLIELLTAETLTKFPTCGIMLLSLTVSQWSSVCSASGSVLWFDYPKLHKG</sequence>
<dbReference type="CDD" id="cd07067">
    <property type="entry name" value="HP_PGM_like"/>
    <property type="match status" value="1"/>
</dbReference>
<comment type="caution">
    <text evidence="2">The sequence shown here is derived from an EMBL/GenBank/DDBJ whole genome shotgun (WGS) entry which is preliminary data.</text>
</comment>
<dbReference type="Proteomes" id="UP001169862">
    <property type="component" value="Unassembled WGS sequence"/>
</dbReference>
<dbReference type="RefSeq" id="WP_303550622.1">
    <property type="nucleotide sequence ID" value="NZ_JAUOPG010000007.1"/>
</dbReference>
<name>A0AAW7XIT6_9GAMM</name>
<organism evidence="2 3">
    <name type="scientific">Neptunomonas phycophila</name>
    <dbReference type="NCBI Taxonomy" id="1572645"/>
    <lineage>
        <taxon>Bacteria</taxon>
        <taxon>Pseudomonadati</taxon>
        <taxon>Pseudomonadota</taxon>
        <taxon>Gammaproteobacteria</taxon>
        <taxon>Oceanospirillales</taxon>
        <taxon>Oceanospirillaceae</taxon>
        <taxon>Neptunomonas</taxon>
    </lineage>
</organism>
<dbReference type="PANTHER" id="PTHR47623">
    <property type="entry name" value="OS09G0287300 PROTEIN"/>
    <property type="match status" value="1"/>
</dbReference>
<feature type="binding site" evidence="1">
    <location>
        <position position="63"/>
    </location>
    <ligand>
        <name>substrate</name>
    </ligand>
</feature>
<accession>A0AAW7XIT6</accession>
<dbReference type="PANTHER" id="PTHR47623:SF1">
    <property type="entry name" value="OS09G0287300 PROTEIN"/>
    <property type="match status" value="1"/>
</dbReference>
<dbReference type="SUPFAM" id="SSF53254">
    <property type="entry name" value="Phosphoglycerate mutase-like"/>
    <property type="match status" value="1"/>
</dbReference>
<dbReference type="AlphaFoldDB" id="A0AAW7XIT6"/>
<dbReference type="InterPro" id="IPR029033">
    <property type="entry name" value="His_PPase_superfam"/>
</dbReference>
<dbReference type="EMBL" id="JAUOPG010000007">
    <property type="protein sequence ID" value="MDO6454131.1"/>
    <property type="molecule type" value="Genomic_DNA"/>
</dbReference>
<dbReference type="Gene3D" id="3.40.50.1240">
    <property type="entry name" value="Phosphoglycerate mutase-like"/>
    <property type="match status" value="1"/>
</dbReference>
<protein>
    <submittedName>
        <fullName evidence="2">Histidine phosphatase family protein</fullName>
    </submittedName>
</protein>
<evidence type="ECO:0000256" key="1">
    <source>
        <dbReference type="PIRSR" id="PIRSR613078-2"/>
    </source>
</evidence>